<dbReference type="GO" id="GO:0000742">
    <property type="term" value="P:karyogamy involved in conjugation with cellular fusion"/>
    <property type="evidence" value="ECO:0007669"/>
    <property type="project" value="InterPro"/>
</dbReference>
<evidence type="ECO:0000256" key="7">
    <source>
        <dbReference type="ARBA" id="ARBA00022729"/>
    </source>
</evidence>
<comment type="function">
    <text evidence="1">Required for nuclear membrane fusion during karyogamy.</text>
</comment>
<keyword evidence="8" id="KW-0256">Endoplasmic reticulum</keyword>
<dbReference type="EMBL" id="JAVRRL010000086">
    <property type="protein sequence ID" value="KAK5108426.1"/>
    <property type="molecule type" value="Genomic_DNA"/>
</dbReference>
<proteinExistence type="inferred from homology"/>
<evidence type="ECO:0000256" key="10">
    <source>
        <dbReference type="ARBA" id="ARBA00023136"/>
    </source>
</evidence>
<comment type="similarity">
    <text evidence="4">Belongs to the KAR5 family.</text>
</comment>
<keyword evidence="9 14" id="KW-1133">Transmembrane helix</keyword>
<dbReference type="GO" id="GO:0005789">
    <property type="term" value="C:endoplasmic reticulum membrane"/>
    <property type="evidence" value="ECO:0007669"/>
    <property type="project" value="UniProtKB-SubCell"/>
</dbReference>
<protein>
    <submittedName>
        <fullName evidence="15">Uncharacterized protein</fullName>
    </submittedName>
</protein>
<feature type="transmembrane region" description="Helical" evidence="14">
    <location>
        <begin position="425"/>
        <end position="445"/>
    </location>
</feature>
<keyword evidence="10 14" id="KW-0472">Membrane</keyword>
<keyword evidence="5" id="KW-0415">Karyogamy</keyword>
<evidence type="ECO:0000256" key="12">
    <source>
        <dbReference type="ARBA" id="ARBA00023242"/>
    </source>
</evidence>
<name>A0AAN7TKY8_9PEZI</name>
<dbReference type="Proteomes" id="UP001310890">
    <property type="component" value="Unassembled WGS sequence"/>
</dbReference>
<dbReference type="PANTHER" id="PTHR28012:SF1">
    <property type="entry name" value="NUCLEAR FUSION PROTEIN KAR5"/>
    <property type="match status" value="1"/>
</dbReference>
<evidence type="ECO:0000256" key="4">
    <source>
        <dbReference type="ARBA" id="ARBA00010473"/>
    </source>
</evidence>
<evidence type="ECO:0000256" key="5">
    <source>
        <dbReference type="ARBA" id="ARBA00022459"/>
    </source>
</evidence>
<dbReference type="AlphaFoldDB" id="A0AAN7TKY8"/>
<reference evidence="15" key="1">
    <citation type="submission" date="2023-08" db="EMBL/GenBank/DDBJ databases">
        <title>Black Yeasts Isolated from many extreme environments.</title>
        <authorList>
            <person name="Coleine C."/>
            <person name="Stajich J.E."/>
            <person name="Selbmann L."/>
        </authorList>
    </citation>
    <scope>NUCLEOTIDE SEQUENCE</scope>
    <source>
        <strain evidence="15">CCFEE 5401</strain>
    </source>
</reference>
<dbReference type="GO" id="GO:0031965">
    <property type="term" value="C:nuclear membrane"/>
    <property type="evidence" value="ECO:0007669"/>
    <property type="project" value="UniProtKB-SubCell"/>
</dbReference>
<evidence type="ECO:0000256" key="6">
    <source>
        <dbReference type="ARBA" id="ARBA00022692"/>
    </source>
</evidence>
<organism evidence="15 16">
    <name type="scientific">Meristemomyces frigidus</name>
    <dbReference type="NCBI Taxonomy" id="1508187"/>
    <lineage>
        <taxon>Eukaryota</taxon>
        <taxon>Fungi</taxon>
        <taxon>Dikarya</taxon>
        <taxon>Ascomycota</taxon>
        <taxon>Pezizomycotina</taxon>
        <taxon>Dothideomycetes</taxon>
        <taxon>Dothideomycetidae</taxon>
        <taxon>Mycosphaerellales</taxon>
        <taxon>Teratosphaeriaceae</taxon>
        <taxon>Meristemomyces</taxon>
    </lineage>
</organism>
<dbReference type="GO" id="GO:0048288">
    <property type="term" value="P:nuclear membrane fusion involved in karyogamy"/>
    <property type="evidence" value="ECO:0007669"/>
    <property type="project" value="InterPro"/>
</dbReference>
<keyword evidence="6 14" id="KW-0812">Transmembrane</keyword>
<evidence type="ECO:0000256" key="14">
    <source>
        <dbReference type="SAM" id="Phobius"/>
    </source>
</evidence>
<keyword evidence="7" id="KW-0732">Signal</keyword>
<evidence type="ECO:0000256" key="2">
    <source>
        <dbReference type="ARBA" id="ARBA00004126"/>
    </source>
</evidence>
<keyword evidence="11" id="KW-0325">Glycoprotein</keyword>
<dbReference type="InterPro" id="IPR007292">
    <property type="entry name" value="Nuclear_fusion_Kar5"/>
</dbReference>
<evidence type="ECO:0000313" key="16">
    <source>
        <dbReference type="Proteomes" id="UP001310890"/>
    </source>
</evidence>
<keyword evidence="13" id="KW-0175">Coiled coil</keyword>
<feature type="transmembrane region" description="Helical" evidence="14">
    <location>
        <begin position="397"/>
        <end position="418"/>
    </location>
</feature>
<evidence type="ECO:0000256" key="1">
    <source>
        <dbReference type="ARBA" id="ARBA00003389"/>
    </source>
</evidence>
<evidence type="ECO:0000256" key="8">
    <source>
        <dbReference type="ARBA" id="ARBA00022824"/>
    </source>
</evidence>
<evidence type="ECO:0000313" key="15">
    <source>
        <dbReference type="EMBL" id="KAK5108426.1"/>
    </source>
</evidence>
<evidence type="ECO:0000256" key="13">
    <source>
        <dbReference type="SAM" id="Coils"/>
    </source>
</evidence>
<comment type="caution">
    <text evidence="15">The sequence shown here is derived from an EMBL/GenBank/DDBJ whole genome shotgun (WGS) entry which is preliminary data.</text>
</comment>
<sequence length="534" mass="59144">MPVVLAHKQDVDLLKSSTSALQSSALSNIAILEKACSFPDCERIATNALINNCASLKRPTESKEQAALGADALVRNQQELYAARMATCELRNTGNPVPRACAPLLPTTHNTIVKVIKGWFGERNEPKLSYPVYEQESADSAPACIRALYKADQGQAWATYEHNRHSLELSCYSARGDIEREEKIEFYSQMMGVSADYLAKSTESIAELDRALERMRMAAAEYQESQQHQLHEMVEAHQGLRAYLQDISGGWAKTLQDVLVSLQKVQTGLGTTEENVAAIVLAAQDLRQQQTELKDTGIALIKQVEQINPDLAATLDQYAVYQMEKFDQKLDQAVGQALQGIHTVAESGKQQLELMVRATVQLNNTINVMVVKIEAIDNGMSNILSWLNWIMSLFGQYVQSLAVGGAGILFFAVVSFVLCQKLLGFAILLNTTISLPTGIALYYLWTNAGHNYNLDAIDQIRKNGVIVLVGLVLLFVMIVASWLVYHVLQRLVVSHKLARNENEQLLLPSSEKQAFRLPVNDPAYMANRMSGQMG</sequence>
<evidence type="ECO:0000256" key="3">
    <source>
        <dbReference type="ARBA" id="ARBA00004586"/>
    </source>
</evidence>
<keyword evidence="12" id="KW-0539">Nucleus</keyword>
<feature type="transmembrane region" description="Helical" evidence="14">
    <location>
        <begin position="465"/>
        <end position="488"/>
    </location>
</feature>
<feature type="coiled-coil region" evidence="13">
    <location>
        <begin position="198"/>
        <end position="228"/>
    </location>
</feature>
<comment type="subcellular location">
    <subcellularLocation>
        <location evidence="3">Endoplasmic reticulum membrane</location>
    </subcellularLocation>
    <subcellularLocation>
        <location evidence="2">Nucleus membrane</location>
    </subcellularLocation>
</comment>
<gene>
    <name evidence="15" type="ORF">LTR62_008313</name>
</gene>
<accession>A0AAN7TKY8</accession>
<dbReference type="PANTHER" id="PTHR28012">
    <property type="entry name" value="NUCLEAR FUSION PROTEIN KAR5"/>
    <property type="match status" value="1"/>
</dbReference>
<evidence type="ECO:0000256" key="9">
    <source>
        <dbReference type="ARBA" id="ARBA00022989"/>
    </source>
</evidence>
<evidence type="ECO:0000256" key="11">
    <source>
        <dbReference type="ARBA" id="ARBA00023180"/>
    </source>
</evidence>